<feature type="transmembrane region" description="Helical" evidence="1">
    <location>
        <begin position="99"/>
        <end position="116"/>
    </location>
</feature>
<dbReference type="Pfam" id="PF00892">
    <property type="entry name" value="EamA"/>
    <property type="match status" value="1"/>
</dbReference>
<keyword evidence="4" id="KW-1185">Reference proteome</keyword>
<dbReference type="SUPFAM" id="SSF103481">
    <property type="entry name" value="Multidrug resistance efflux transporter EmrE"/>
    <property type="match status" value="1"/>
</dbReference>
<feature type="transmembrane region" description="Helical" evidence="1">
    <location>
        <begin position="122"/>
        <end position="139"/>
    </location>
</feature>
<feature type="transmembrane region" description="Helical" evidence="1">
    <location>
        <begin position="175"/>
        <end position="200"/>
    </location>
</feature>
<dbReference type="RefSeq" id="WP_069961224.1">
    <property type="nucleotide sequence ID" value="NZ_CP016094.1"/>
</dbReference>
<feature type="transmembrane region" description="Helical" evidence="1">
    <location>
        <begin position="33"/>
        <end position="54"/>
    </location>
</feature>
<reference evidence="3 4" key="1">
    <citation type="submission" date="2016-06" db="EMBL/GenBank/DDBJ databases">
        <title>Three novel species with peptidoglycan cell walls form the new genus Lacunisphaera gen. nov. in the family Opitutaceae of the verrucomicrobial subdivision 4.</title>
        <authorList>
            <person name="Rast P."/>
            <person name="Gloeckner I."/>
            <person name="Jogler M."/>
            <person name="Boedeker C."/>
            <person name="Jeske O."/>
            <person name="Wiegand S."/>
            <person name="Reinhardt R."/>
            <person name="Schumann P."/>
            <person name="Rohde M."/>
            <person name="Spring S."/>
            <person name="Gloeckner F.O."/>
            <person name="Jogler C."/>
        </authorList>
    </citation>
    <scope>NUCLEOTIDE SEQUENCE [LARGE SCALE GENOMIC DNA]</scope>
    <source>
        <strain evidence="3 4">IG16b</strain>
    </source>
</reference>
<dbReference type="OrthoDB" id="187159at2"/>
<sequence>MSFSWHLLIPLACAFTYVLAALAFKRAAELGVGVWRTTFVANWTAGLAFLPFWLAAGRPVVALELYWQPALAAAFFLLGQASIFLALKHGDVTVTTPVMGTKVLMVALFTVLFNAGDMPWRWWVGAGLSTAAVLLLHLGKGTVVPRMIGRTVLLAWLSASFYGLGDVFIQKWAPAWGAAAFAPAMFGWVGVYSLALIPFFSAPLRAMNGSSWRWVGVGSVLMALNNAGIVLAIGIWGGATAVNIVYSARGLVSVLVVWAIGHWFHSQEQHLDPRVLRLRLVGGGLMLAAIVLVLV</sequence>
<feature type="transmembrane region" description="Helical" evidence="1">
    <location>
        <begin position="212"/>
        <end position="238"/>
    </location>
</feature>
<feature type="transmembrane region" description="Helical" evidence="1">
    <location>
        <begin position="276"/>
        <end position="294"/>
    </location>
</feature>
<keyword evidence="1" id="KW-0472">Membrane</keyword>
<gene>
    <name evidence="3" type="ORF">Verru16b_00971</name>
</gene>
<feature type="transmembrane region" description="Helical" evidence="1">
    <location>
        <begin position="66"/>
        <end position="87"/>
    </location>
</feature>
<evidence type="ECO:0000313" key="3">
    <source>
        <dbReference type="EMBL" id="AOS43913.1"/>
    </source>
</evidence>
<dbReference type="AlphaFoldDB" id="A0A1D8ASN7"/>
<dbReference type="EMBL" id="CP016094">
    <property type="protein sequence ID" value="AOS43913.1"/>
    <property type="molecule type" value="Genomic_DNA"/>
</dbReference>
<keyword evidence="1" id="KW-0812">Transmembrane</keyword>
<dbReference type="GO" id="GO:0016020">
    <property type="term" value="C:membrane"/>
    <property type="evidence" value="ECO:0007669"/>
    <property type="project" value="InterPro"/>
</dbReference>
<dbReference type="Proteomes" id="UP000095228">
    <property type="component" value="Chromosome"/>
</dbReference>
<feature type="transmembrane region" description="Helical" evidence="1">
    <location>
        <begin position="6"/>
        <end position="24"/>
    </location>
</feature>
<organism evidence="3 4">
    <name type="scientific">Lacunisphaera limnophila</name>
    <dbReference type="NCBI Taxonomy" id="1838286"/>
    <lineage>
        <taxon>Bacteria</taxon>
        <taxon>Pseudomonadati</taxon>
        <taxon>Verrucomicrobiota</taxon>
        <taxon>Opitutia</taxon>
        <taxon>Opitutales</taxon>
        <taxon>Opitutaceae</taxon>
        <taxon>Lacunisphaera</taxon>
    </lineage>
</organism>
<evidence type="ECO:0000313" key="4">
    <source>
        <dbReference type="Proteomes" id="UP000095228"/>
    </source>
</evidence>
<name>A0A1D8ASN7_9BACT</name>
<keyword evidence="1" id="KW-1133">Transmembrane helix</keyword>
<dbReference type="InterPro" id="IPR037185">
    <property type="entry name" value="EmrE-like"/>
</dbReference>
<dbReference type="STRING" id="1838286.Verru16b_00971"/>
<evidence type="ECO:0000256" key="1">
    <source>
        <dbReference type="SAM" id="Phobius"/>
    </source>
</evidence>
<feature type="transmembrane region" description="Helical" evidence="1">
    <location>
        <begin position="151"/>
        <end position="169"/>
    </location>
</feature>
<feature type="domain" description="EamA" evidence="2">
    <location>
        <begin position="6"/>
        <end position="136"/>
    </location>
</feature>
<proteinExistence type="predicted"/>
<dbReference type="InterPro" id="IPR000620">
    <property type="entry name" value="EamA_dom"/>
</dbReference>
<feature type="transmembrane region" description="Helical" evidence="1">
    <location>
        <begin position="244"/>
        <end position="264"/>
    </location>
</feature>
<protein>
    <submittedName>
        <fullName evidence="3">EamA-like transporter family protein</fullName>
    </submittedName>
</protein>
<accession>A0A1D8ASN7</accession>
<dbReference type="KEGG" id="obg:Verru16b_00971"/>
<evidence type="ECO:0000259" key="2">
    <source>
        <dbReference type="Pfam" id="PF00892"/>
    </source>
</evidence>